<feature type="region of interest" description="Disordered" evidence="1">
    <location>
        <begin position="65"/>
        <end position="84"/>
    </location>
</feature>
<proteinExistence type="predicted"/>
<reference evidence="3 4" key="1">
    <citation type="journal article" date="2014" name="PLoS Genet.">
        <title>Analysis of the Phlebiopsis gigantea genome, transcriptome and secretome provides insight into its pioneer colonization strategies of wood.</title>
        <authorList>
            <person name="Hori C."/>
            <person name="Ishida T."/>
            <person name="Igarashi K."/>
            <person name="Samejima M."/>
            <person name="Suzuki H."/>
            <person name="Master E."/>
            <person name="Ferreira P."/>
            <person name="Ruiz-Duenas F.J."/>
            <person name="Held B."/>
            <person name="Canessa P."/>
            <person name="Larrondo L.F."/>
            <person name="Schmoll M."/>
            <person name="Druzhinina I.S."/>
            <person name="Kubicek C.P."/>
            <person name="Gaskell J.A."/>
            <person name="Kersten P."/>
            <person name="St John F."/>
            <person name="Glasner J."/>
            <person name="Sabat G."/>
            <person name="Splinter BonDurant S."/>
            <person name="Syed K."/>
            <person name="Yadav J."/>
            <person name="Mgbeahuruike A.C."/>
            <person name="Kovalchuk A."/>
            <person name="Asiegbu F.O."/>
            <person name="Lackner G."/>
            <person name="Hoffmeister D."/>
            <person name="Rencoret J."/>
            <person name="Gutierrez A."/>
            <person name="Sun H."/>
            <person name="Lindquist E."/>
            <person name="Barry K."/>
            <person name="Riley R."/>
            <person name="Grigoriev I.V."/>
            <person name="Henrissat B."/>
            <person name="Kues U."/>
            <person name="Berka R.M."/>
            <person name="Martinez A.T."/>
            <person name="Covert S.F."/>
            <person name="Blanchette R.A."/>
            <person name="Cullen D."/>
        </authorList>
    </citation>
    <scope>NUCLEOTIDE SEQUENCE [LARGE SCALE GENOMIC DNA]</scope>
    <source>
        <strain evidence="3 4">11061_1 CR5-6</strain>
    </source>
</reference>
<dbReference type="AlphaFoldDB" id="A0A0C3PRR0"/>
<evidence type="ECO:0000256" key="1">
    <source>
        <dbReference type="SAM" id="MobiDB-lite"/>
    </source>
</evidence>
<name>A0A0C3PRR0_PHLG1</name>
<dbReference type="HOGENOM" id="CLU_1960381_0_0_1"/>
<keyword evidence="2" id="KW-1133">Transmembrane helix</keyword>
<evidence type="ECO:0000313" key="3">
    <source>
        <dbReference type="EMBL" id="KIP09978.1"/>
    </source>
</evidence>
<evidence type="ECO:0000256" key="2">
    <source>
        <dbReference type="SAM" id="Phobius"/>
    </source>
</evidence>
<feature type="compositionally biased region" description="Basic residues" evidence="1">
    <location>
        <begin position="65"/>
        <end position="80"/>
    </location>
</feature>
<feature type="transmembrane region" description="Helical" evidence="2">
    <location>
        <begin position="25"/>
        <end position="45"/>
    </location>
</feature>
<sequence>MPHISLKNLTAISSLRPAFGPGSGINFGFTVVALVIGVLMARILFSLQRKLNRAYDDRRAIKRASRGRRRATQRTARKAQKAAVDRKMSMEAQANWTALRNYATLAVSLHRYDTASLFTPLRYSSHSS</sequence>
<dbReference type="Proteomes" id="UP000053257">
    <property type="component" value="Unassembled WGS sequence"/>
</dbReference>
<protein>
    <submittedName>
        <fullName evidence="3">Uncharacterized protein</fullName>
    </submittedName>
</protein>
<keyword evidence="2" id="KW-0812">Transmembrane</keyword>
<gene>
    <name evidence="3" type="ORF">PHLGIDRAFT_34091</name>
</gene>
<keyword evidence="4" id="KW-1185">Reference proteome</keyword>
<organism evidence="3 4">
    <name type="scientific">Phlebiopsis gigantea (strain 11061_1 CR5-6)</name>
    <name type="common">White-rot fungus</name>
    <name type="synonym">Peniophora gigantea</name>
    <dbReference type="NCBI Taxonomy" id="745531"/>
    <lineage>
        <taxon>Eukaryota</taxon>
        <taxon>Fungi</taxon>
        <taxon>Dikarya</taxon>
        <taxon>Basidiomycota</taxon>
        <taxon>Agaricomycotina</taxon>
        <taxon>Agaricomycetes</taxon>
        <taxon>Polyporales</taxon>
        <taxon>Phanerochaetaceae</taxon>
        <taxon>Phlebiopsis</taxon>
    </lineage>
</organism>
<keyword evidence="2" id="KW-0472">Membrane</keyword>
<evidence type="ECO:0000313" key="4">
    <source>
        <dbReference type="Proteomes" id="UP000053257"/>
    </source>
</evidence>
<dbReference type="EMBL" id="KN840459">
    <property type="protein sequence ID" value="KIP09978.1"/>
    <property type="molecule type" value="Genomic_DNA"/>
</dbReference>
<accession>A0A0C3PRR0</accession>